<dbReference type="InterPro" id="IPR036388">
    <property type="entry name" value="WH-like_DNA-bd_sf"/>
</dbReference>
<organism evidence="1">
    <name type="scientific">uncultured Caudovirales phage</name>
    <dbReference type="NCBI Taxonomy" id="2100421"/>
    <lineage>
        <taxon>Viruses</taxon>
        <taxon>Duplodnaviria</taxon>
        <taxon>Heunggongvirae</taxon>
        <taxon>Uroviricota</taxon>
        <taxon>Caudoviricetes</taxon>
        <taxon>Peduoviridae</taxon>
        <taxon>Maltschvirus</taxon>
        <taxon>Maltschvirus maltsch</taxon>
    </lineage>
</organism>
<reference evidence="1" key="1">
    <citation type="submission" date="2020-04" db="EMBL/GenBank/DDBJ databases">
        <authorList>
            <person name="Chiriac C."/>
            <person name="Salcher M."/>
            <person name="Ghai R."/>
            <person name="Kavagutti S V."/>
        </authorList>
    </citation>
    <scope>NUCLEOTIDE SEQUENCE</scope>
</reference>
<sequence>MVQNRPAIREQILKALAEGHMSSKEIAAKLKSTLEKTKHVRAEMVKQGLIVEIGSRLNKDGKGTEKIWGLVAERRKAINAFDWRNWETEAHYTVREIAYSPSLFHAKTEKRVIVYSRA</sequence>
<accession>A0A6J5KR14</accession>
<protein>
    <submittedName>
        <fullName evidence="1">Uncharacterized protein</fullName>
    </submittedName>
</protein>
<dbReference type="Gene3D" id="1.10.10.10">
    <property type="entry name" value="Winged helix-like DNA-binding domain superfamily/Winged helix DNA-binding domain"/>
    <property type="match status" value="1"/>
</dbReference>
<name>A0A6J5KR14_9CAUD</name>
<dbReference type="EMBL" id="LR796171">
    <property type="protein sequence ID" value="CAB4123453.1"/>
    <property type="molecule type" value="Genomic_DNA"/>
</dbReference>
<evidence type="ECO:0000313" key="1">
    <source>
        <dbReference type="EMBL" id="CAB4123453.1"/>
    </source>
</evidence>
<proteinExistence type="predicted"/>
<gene>
    <name evidence="1" type="ORF">UFOVP43_34</name>
</gene>